<evidence type="ECO:0000256" key="1">
    <source>
        <dbReference type="SAM" id="SignalP"/>
    </source>
</evidence>
<protein>
    <recommendedName>
        <fullName evidence="4">Secreted protein</fullName>
    </recommendedName>
</protein>
<proteinExistence type="predicted"/>
<name>A0ABU7FVC1_9ACTN</name>
<evidence type="ECO:0000313" key="2">
    <source>
        <dbReference type="EMBL" id="MED7828027.1"/>
    </source>
</evidence>
<accession>A0ABU7FVC1</accession>
<keyword evidence="3" id="KW-1185">Reference proteome</keyword>
<evidence type="ECO:0008006" key="4">
    <source>
        <dbReference type="Google" id="ProtNLM"/>
    </source>
</evidence>
<feature type="chain" id="PRO_5045097850" description="Secreted protein" evidence="1">
    <location>
        <begin position="30"/>
        <end position="118"/>
    </location>
</feature>
<feature type="signal peptide" evidence="1">
    <location>
        <begin position="1"/>
        <end position="29"/>
    </location>
</feature>
<dbReference type="Proteomes" id="UP001333996">
    <property type="component" value="Unassembled WGS sequence"/>
</dbReference>
<evidence type="ECO:0000313" key="3">
    <source>
        <dbReference type="Proteomes" id="UP001333996"/>
    </source>
</evidence>
<keyword evidence="1" id="KW-0732">Signal</keyword>
<organism evidence="2 3">
    <name type="scientific">Streptomyces chiangmaiensis</name>
    <dbReference type="NCBI Taxonomy" id="766497"/>
    <lineage>
        <taxon>Bacteria</taxon>
        <taxon>Bacillati</taxon>
        <taxon>Actinomycetota</taxon>
        <taxon>Actinomycetes</taxon>
        <taxon>Kitasatosporales</taxon>
        <taxon>Streptomycetaceae</taxon>
        <taxon>Streptomyces</taxon>
    </lineage>
</organism>
<sequence>MRSKLLGVLAPAVLTAAVIVPFSAGTASADPPCAEDVYGKKVYSGSQEAYRIDVTTNRCNRPTRAMAKCAALGGSGINYGPSVTHGTSRTDFCARGSEMVNEGWQVYYNGRWNDRWVG</sequence>
<reference evidence="2" key="1">
    <citation type="submission" date="2024-01" db="EMBL/GenBank/DDBJ databases">
        <title>First draft genome sequence data of TA4-1, the type strain of Gram-positive actinobacterium Streptomyces chiangmaiensis.</title>
        <authorList>
            <person name="Yasawong M."/>
            <person name="Nantapong N."/>
        </authorList>
    </citation>
    <scope>NUCLEOTIDE SEQUENCE</scope>
    <source>
        <strain evidence="2">TA4-1</strain>
    </source>
</reference>
<dbReference type="RefSeq" id="WP_329512388.1">
    <property type="nucleotide sequence ID" value="NZ_BAAAYZ010000238.1"/>
</dbReference>
<dbReference type="EMBL" id="JAYWVC010000302">
    <property type="protein sequence ID" value="MED7828027.1"/>
    <property type="molecule type" value="Genomic_DNA"/>
</dbReference>
<gene>
    <name evidence="2" type="ORF">VXC91_40625</name>
</gene>
<comment type="caution">
    <text evidence="2">The sequence shown here is derived from an EMBL/GenBank/DDBJ whole genome shotgun (WGS) entry which is preliminary data.</text>
</comment>